<proteinExistence type="predicted"/>
<dbReference type="Proteomes" id="UP000623461">
    <property type="component" value="Unassembled WGS sequence"/>
</dbReference>
<gene>
    <name evidence="1" type="ORF">GCM10009721_39220</name>
</gene>
<sequence length="106" mass="11813">MSAAIRTVRSMAEGERSVGGFAGWPADVEADVDFWESLAQALRRKGVPRPSWWDERTAEVEADQCAWRARQIHRLWNDAQAWSAVAEARADGHPLDIALMLALPEA</sequence>
<accession>A0ABQ2IIG8</accession>
<reference evidence="2" key="1">
    <citation type="journal article" date="2019" name="Int. J. Syst. Evol. Microbiol.">
        <title>The Global Catalogue of Microorganisms (GCM) 10K type strain sequencing project: providing services to taxonomists for standard genome sequencing and annotation.</title>
        <authorList>
            <consortium name="The Broad Institute Genomics Platform"/>
            <consortium name="The Broad Institute Genome Sequencing Center for Infectious Disease"/>
            <person name="Wu L."/>
            <person name="Ma J."/>
        </authorList>
    </citation>
    <scope>NUCLEOTIDE SEQUENCE [LARGE SCALE GENOMIC DNA]</scope>
    <source>
        <strain evidence="2">JCM 1365</strain>
    </source>
</reference>
<protein>
    <submittedName>
        <fullName evidence="1">Uncharacterized protein</fullName>
    </submittedName>
</protein>
<comment type="caution">
    <text evidence="1">The sequence shown here is derived from an EMBL/GenBank/DDBJ whole genome shotgun (WGS) entry which is preliminary data.</text>
</comment>
<name>A0ABQ2IIG8_9MICO</name>
<evidence type="ECO:0000313" key="1">
    <source>
        <dbReference type="EMBL" id="GGN07716.1"/>
    </source>
</evidence>
<dbReference type="EMBL" id="BMNZ01000009">
    <property type="protein sequence ID" value="GGN07716.1"/>
    <property type="molecule type" value="Genomic_DNA"/>
</dbReference>
<organism evidence="1 2">
    <name type="scientific">Terrabacter tumescens</name>
    <dbReference type="NCBI Taxonomy" id="60443"/>
    <lineage>
        <taxon>Bacteria</taxon>
        <taxon>Bacillati</taxon>
        <taxon>Actinomycetota</taxon>
        <taxon>Actinomycetes</taxon>
        <taxon>Micrococcales</taxon>
        <taxon>Intrasporangiaceae</taxon>
        <taxon>Terrabacter</taxon>
    </lineage>
</organism>
<keyword evidence="2" id="KW-1185">Reference proteome</keyword>
<evidence type="ECO:0000313" key="2">
    <source>
        <dbReference type="Proteomes" id="UP000623461"/>
    </source>
</evidence>